<comment type="caution">
    <text evidence="2">The sequence shown here is derived from an EMBL/GenBank/DDBJ whole genome shotgun (WGS) entry which is preliminary data.</text>
</comment>
<organism evidence="2 3">
    <name type="scientific">Glacieibacterium frigidum</name>
    <dbReference type="NCBI Taxonomy" id="2593303"/>
    <lineage>
        <taxon>Bacteria</taxon>
        <taxon>Pseudomonadati</taxon>
        <taxon>Pseudomonadota</taxon>
        <taxon>Alphaproteobacteria</taxon>
        <taxon>Sphingomonadales</taxon>
        <taxon>Sphingosinicellaceae</taxon>
        <taxon>Glacieibacterium</taxon>
    </lineage>
</organism>
<feature type="compositionally biased region" description="Low complexity" evidence="1">
    <location>
        <begin position="44"/>
        <end position="60"/>
    </location>
</feature>
<dbReference type="AlphaFoldDB" id="A0A552U9P0"/>
<reference evidence="2 3" key="1">
    <citation type="submission" date="2019-07" db="EMBL/GenBank/DDBJ databases">
        <title>Novel species isolated from glacier.</title>
        <authorList>
            <person name="Liu Q."/>
            <person name="Xin Y.-H."/>
        </authorList>
    </citation>
    <scope>NUCLEOTIDE SEQUENCE [LARGE SCALE GENOMIC DNA]</scope>
    <source>
        <strain evidence="2 3">LB1R16</strain>
    </source>
</reference>
<gene>
    <name evidence="2" type="ORF">FMM06_14780</name>
</gene>
<evidence type="ECO:0000313" key="3">
    <source>
        <dbReference type="Proteomes" id="UP000317894"/>
    </source>
</evidence>
<dbReference type="RefSeq" id="WP_144335095.1">
    <property type="nucleotide sequence ID" value="NZ_VJWA01000002.1"/>
</dbReference>
<accession>A0A552U9P0</accession>
<feature type="region of interest" description="Disordered" evidence="1">
    <location>
        <begin position="85"/>
        <end position="105"/>
    </location>
</feature>
<dbReference type="EMBL" id="VJWA01000002">
    <property type="protein sequence ID" value="TRW14925.1"/>
    <property type="molecule type" value="Genomic_DNA"/>
</dbReference>
<name>A0A552U9P0_9SPHN</name>
<sequence length="165" mass="16727">MIHRSLILLLALGGCASSGNESWPSLATRPGEVQPLVQRPAITAATAEAPPAPRSAATSDAEARLSSLERDITALAARIATQRKASTAATSAAGGQAASTEAGATAEVEATRAARLASQAGDLRDRLDALAGDLARRGAAGEDVSAPLKRLGAAIDRVEALRTPR</sequence>
<dbReference type="PROSITE" id="PS51257">
    <property type="entry name" value="PROKAR_LIPOPROTEIN"/>
    <property type="match status" value="1"/>
</dbReference>
<evidence type="ECO:0000256" key="1">
    <source>
        <dbReference type="SAM" id="MobiDB-lite"/>
    </source>
</evidence>
<protein>
    <submittedName>
        <fullName evidence="2">Uncharacterized protein</fullName>
    </submittedName>
</protein>
<proteinExistence type="predicted"/>
<feature type="region of interest" description="Disordered" evidence="1">
    <location>
        <begin position="44"/>
        <end position="64"/>
    </location>
</feature>
<evidence type="ECO:0000313" key="2">
    <source>
        <dbReference type="EMBL" id="TRW14925.1"/>
    </source>
</evidence>
<keyword evidence="3" id="KW-1185">Reference proteome</keyword>
<dbReference type="Proteomes" id="UP000317894">
    <property type="component" value="Unassembled WGS sequence"/>
</dbReference>